<dbReference type="AlphaFoldDB" id="A0A7G6U1C8"/>
<dbReference type="Pfam" id="PF04229">
    <property type="entry name" value="GrpB"/>
    <property type="match status" value="1"/>
</dbReference>
<name>A0A7G6U1C8_9BRAD</name>
<dbReference type="RefSeq" id="WP_184511708.1">
    <property type="nucleotide sequence ID" value="NZ_CP050292.1"/>
</dbReference>
<evidence type="ECO:0000313" key="2">
    <source>
        <dbReference type="Proteomes" id="UP000515291"/>
    </source>
</evidence>
<dbReference type="InterPro" id="IPR007344">
    <property type="entry name" value="GrpB/CoaE"/>
</dbReference>
<sequence length="169" mass="18106">MRKPVIIVPYDPAWPAKFVQIRDEILAALGSTALAVEHIGSTSVPGLDAKPIIDIDVIISTEADLSTAISKLSKAGYTYEGEKGIEGRHALAQPSGLPAHHLYVCAAGNPELKRHIAFRDSLRANPDVAKSYGALKKCLAEKFGSDREGYTDAKAAFIAEVLLNLSHNS</sequence>
<dbReference type="InterPro" id="IPR043519">
    <property type="entry name" value="NT_sf"/>
</dbReference>
<dbReference type="Proteomes" id="UP000515291">
    <property type="component" value="Chromosome"/>
</dbReference>
<organism evidence="1 2">
    <name type="scientific">Tardiphaga robiniae</name>
    <dbReference type="NCBI Taxonomy" id="943830"/>
    <lineage>
        <taxon>Bacteria</taxon>
        <taxon>Pseudomonadati</taxon>
        <taxon>Pseudomonadota</taxon>
        <taxon>Alphaproteobacteria</taxon>
        <taxon>Hyphomicrobiales</taxon>
        <taxon>Nitrobacteraceae</taxon>
        <taxon>Tardiphaga</taxon>
    </lineage>
</organism>
<gene>
    <name evidence="1" type="ORF">HB776_17415</name>
</gene>
<dbReference type="PANTHER" id="PTHR34822:SF1">
    <property type="entry name" value="GRPB FAMILY PROTEIN"/>
    <property type="match status" value="1"/>
</dbReference>
<dbReference type="Gene3D" id="3.30.460.10">
    <property type="entry name" value="Beta Polymerase, domain 2"/>
    <property type="match status" value="1"/>
</dbReference>
<dbReference type="SUPFAM" id="SSF81301">
    <property type="entry name" value="Nucleotidyltransferase"/>
    <property type="match status" value="1"/>
</dbReference>
<dbReference type="KEGG" id="trb:HB776_17415"/>
<proteinExistence type="predicted"/>
<evidence type="ECO:0000313" key="1">
    <source>
        <dbReference type="EMBL" id="QND72810.1"/>
    </source>
</evidence>
<dbReference type="EMBL" id="CP050292">
    <property type="protein sequence ID" value="QND72810.1"/>
    <property type="molecule type" value="Genomic_DNA"/>
</dbReference>
<dbReference type="PANTHER" id="PTHR34822">
    <property type="entry name" value="GRPB DOMAIN PROTEIN (AFU_ORTHOLOGUE AFUA_1G01530)"/>
    <property type="match status" value="1"/>
</dbReference>
<protein>
    <submittedName>
        <fullName evidence="1">GrpB family protein</fullName>
    </submittedName>
</protein>
<reference evidence="2" key="1">
    <citation type="journal article" date="2020" name="Mol. Plant Microbe">
        <title>Rhizobial microsymbionts of the narrowly endemic Oxytropis species growing in Kamchatka are characterized by significant genetic diversity and possess a set of genes that are associated with T3SS and T6SS secretion systems and can affect the development of symbiosis.</title>
        <authorList>
            <person name="Safronova V."/>
            <person name="Guro P."/>
            <person name="Sazanova A."/>
            <person name="Kuznetsova I."/>
            <person name="Belimov A."/>
            <person name="Yakubov V."/>
            <person name="Chirak E."/>
            <person name="Afonin A."/>
            <person name="Gogolev Y."/>
            <person name="Andronov E."/>
            <person name="Tikhonovich I."/>
        </authorList>
    </citation>
    <scope>NUCLEOTIDE SEQUENCE [LARGE SCALE GENOMIC DNA]</scope>
    <source>
        <strain evidence="2">581</strain>
    </source>
</reference>
<accession>A0A7G6U1C8</accession>